<dbReference type="AlphaFoldDB" id="A0AA36GM44"/>
<keyword evidence="1" id="KW-0472">Membrane</keyword>
<evidence type="ECO:0000256" key="1">
    <source>
        <dbReference type="SAM" id="Phobius"/>
    </source>
</evidence>
<feature type="chain" id="PRO_5041423018" evidence="2">
    <location>
        <begin position="26"/>
        <end position="93"/>
    </location>
</feature>
<reference evidence="3" key="1">
    <citation type="submission" date="2023-07" db="EMBL/GenBank/DDBJ databases">
        <authorList>
            <consortium name="CYATHOMIX"/>
        </authorList>
    </citation>
    <scope>NUCLEOTIDE SEQUENCE</scope>
    <source>
        <strain evidence="3">N/A</strain>
    </source>
</reference>
<evidence type="ECO:0000313" key="4">
    <source>
        <dbReference type="Proteomes" id="UP001176961"/>
    </source>
</evidence>
<feature type="signal peptide" evidence="2">
    <location>
        <begin position="1"/>
        <end position="25"/>
    </location>
</feature>
<proteinExistence type="predicted"/>
<keyword evidence="1" id="KW-1133">Transmembrane helix</keyword>
<sequence length="93" mass="10432">MRIFKLTFLLLTISMILSAVDVGECKVKDVLKNIGRTIVKVVALWVLSITFTMARFKLILPSLFRALKALKKKKSISVSHENSAIDAPDVKCR</sequence>
<dbReference type="EMBL" id="CATQJL010000112">
    <property type="protein sequence ID" value="CAJ0594585.1"/>
    <property type="molecule type" value="Genomic_DNA"/>
</dbReference>
<evidence type="ECO:0000256" key="2">
    <source>
        <dbReference type="SAM" id="SignalP"/>
    </source>
</evidence>
<name>A0AA36GM44_CYLNA</name>
<dbReference type="Proteomes" id="UP001176961">
    <property type="component" value="Unassembled WGS sequence"/>
</dbReference>
<keyword evidence="4" id="KW-1185">Reference proteome</keyword>
<keyword evidence="2" id="KW-0732">Signal</keyword>
<keyword evidence="1" id="KW-0812">Transmembrane</keyword>
<evidence type="ECO:0000313" key="3">
    <source>
        <dbReference type="EMBL" id="CAJ0594585.1"/>
    </source>
</evidence>
<organism evidence="3 4">
    <name type="scientific">Cylicocyclus nassatus</name>
    <name type="common">Nematode worm</name>
    <dbReference type="NCBI Taxonomy" id="53992"/>
    <lineage>
        <taxon>Eukaryota</taxon>
        <taxon>Metazoa</taxon>
        <taxon>Ecdysozoa</taxon>
        <taxon>Nematoda</taxon>
        <taxon>Chromadorea</taxon>
        <taxon>Rhabditida</taxon>
        <taxon>Rhabditina</taxon>
        <taxon>Rhabditomorpha</taxon>
        <taxon>Strongyloidea</taxon>
        <taxon>Strongylidae</taxon>
        <taxon>Cylicocyclus</taxon>
    </lineage>
</organism>
<feature type="transmembrane region" description="Helical" evidence="1">
    <location>
        <begin position="38"/>
        <end position="64"/>
    </location>
</feature>
<comment type="caution">
    <text evidence="3">The sequence shown here is derived from an EMBL/GenBank/DDBJ whole genome shotgun (WGS) entry which is preliminary data.</text>
</comment>
<accession>A0AA36GM44</accession>
<gene>
    <name evidence="3" type="ORF">CYNAS_LOCUS6568</name>
</gene>
<protein>
    <submittedName>
        <fullName evidence="3">Uncharacterized protein</fullName>
    </submittedName>
</protein>